<accession>A0A175A3L9</accession>
<evidence type="ECO:0000256" key="3">
    <source>
        <dbReference type="ARBA" id="ARBA00022448"/>
    </source>
</evidence>
<comment type="subcellular location">
    <subcellularLocation>
        <location evidence="1">Cell membrane</location>
        <topology evidence="1">Multi-pass membrane protein</topology>
    </subcellularLocation>
</comment>
<feature type="transmembrane region" description="Helical" evidence="8">
    <location>
        <begin position="214"/>
        <end position="240"/>
    </location>
</feature>
<dbReference type="Proteomes" id="UP000095780">
    <property type="component" value="Unassembled WGS sequence"/>
</dbReference>
<comment type="similarity">
    <text evidence="2">Belongs to the autoinducer-2 exporter (AI-2E) (TC 2.A.86) family.</text>
</comment>
<proteinExistence type="inferred from homology"/>
<keyword evidence="7 8" id="KW-0472">Membrane</keyword>
<dbReference type="OrthoDB" id="9793390at2"/>
<dbReference type="Pfam" id="PF01594">
    <property type="entry name" value="AI-2E_transport"/>
    <property type="match status" value="1"/>
</dbReference>
<evidence type="ECO:0000256" key="1">
    <source>
        <dbReference type="ARBA" id="ARBA00004651"/>
    </source>
</evidence>
<evidence type="ECO:0000256" key="8">
    <source>
        <dbReference type="SAM" id="Phobius"/>
    </source>
</evidence>
<evidence type="ECO:0000313" key="11">
    <source>
        <dbReference type="Proteomes" id="UP000095621"/>
    </source>
</evidence>
<protein>
    <submittedName>
        <fullName evidence="10">Pheromone autoinducer 2 transporter</fullName>
    </submittedName>
</protein>
<evidence type="ECO:0000256" key="4">
    <source>
        <dbReference type="ARBA" id="ARBA00022475"/>
    </source>
</evidence>
<dbReference type="PANTHER" id="PTHR21716:SF53">
    <property type="entry name" value="PERMEASE PERM-RELATED"/>
    <property type="match status" value="1"/>
</dbReference>
<dbReference type="EMBL" id="CZBV01000009">
    <property type="protein sequence ID" value="CUQ90631.1"/>
    <property type="molecule type" value="Genomic_DNA"/>
</dbReference>
<evidence type="ECO:0000256" key="7">
    <source>
        <dbReference type="ARBA" id="ARBA00023136"/>
    </source>
</evidence>
<feature type="transmembrane region" description="Helical" evidence="8">
    <location>
        <begin position="81"/>
        <end position="103"/>
    </location>
</feature>
<keyword evidence="6 8" id="KW-1133">Transmembrane helix</keyword>
<evidence type="ECO:0000313" key="9">
    <source>
        <dbReference type="EMBL" id="CUQ79145.1"/>
    </source>
</evidence>
<evidence type="ECO:0000256" key="2">
    <source>
        <dbReference type="ARBA" id="ARBA00009773"/>
    </source>
</evidence>
<dbReference type="GO" id="GO:0005886">
    <property type="term" value="C:plasma membrane"/>
    <property type="evidence" value="ECO:0007669"/>
    <property type="project" value="UniProtKB-SubCell"/>
</dbReference>
<reference evidence="11 12" key="1">
    <citation type="submission" date="2015-09" db="EMBL/GenBank/DDBJ databases">
        <authorList>
            <consortium name="Pathogen Informatics"/>
        </authorList>
    </citation>
    <scope>NUCLEOTIDE SEQUENCE [LARGE SCALE GENOMIC DNA]</scope>
    <source>
        <strain evidence="9 11">2789STDY5834875</strain>
        <strain evidence="10 12">2789STDY5834878</strain>
    </source>
</reference>
<dbReference type="Proteomes" id="UP000095621">
    <property type="component" value="Unassembled WGS sequence"/>
</dbReference>
<name>A0A175A3L9_9FIRM</name>
<evidence type="ECO:0000256" key="5">
    <source>
        <dbReference type="ARBA" id="ARBA00022692"/>
    </source>
</evidence>
<feature type="transmembrane region" description="Helical" evidence="8">
    <location>
        <begin position="48"/>
        <end position="69"/>
    </location>
</feature>
<feature type="transmembrane region" description="Helical" evidence="8">
    <location>
        <begin position="289"/>
        <end position="314"/>
    </location>
</feature>
<evidence type="ECO:0000313" key="10">
    <source>
        <dbReference type="EMBL" id="CUQ90631.1"/>
    </source>
</evidence>
<keyword evidence="5 8" id="KW-0812">Transmembrane</keyword>
<dbReference type="InterPro" id="IPR002549">
    <property type="entry name" value="AI-2E-like"/>
</dbReference>
<gene>
    <name evidence="9" type="ORF">ERS852490_02807</name>
    <name evidence="10" type="ORF">ERS852492_02722</name>
</gene>
<keyword evidence="3" id="KW-0813">Transport</keyword>
<dbReference type="PANTHER" id="PTHR21716">
    <property type="entry name" value="TRANSMEMBRANE PROTEIN"/>
    <property type="match status" value="1"/>
</dbReference>
<dbReference type="AlphaFoldDB" id="A0A175A3L9"/>
<evidence type="ECO:0000313" key="12">
    <source>
        <dbReference type="Proteomes" id="UP000095780"/>
    </source>
</evidence>
<feature type="transmembrane region" description="Helical" evidence="8">
    <location>
        <begin position="375"/>
        <end position="408"/>
    </location>
</feature>
<feature type="transmembrane region" description="Helical" evidence="8">
    <location>
        <begin position="326"/>
        <end position="354"/>
    </location>
</feature>
<sequence>MKLKKFEQQPKHVDNIPIEAINLDSEQEQPPKPDKAVGKNVFQPNSKYFTIVIYGLLFVLGAILIYKFIGNWPATVKSFGNIFHILSPFLIGGMIALVLYPFIKALYNRFFMGVCHIKSKKAAKMLSILVAYLIAVGAFAVLIGFVVPQIYKSITEIANQAPVWYENIRNWFTEFEDKHANSSIDYNFINQKIEDALPKLVDYMTGALTNMVPYILNTSMAILSGVLNLVIAIIVSIYMISDNKNIFYHFKRFLYAVLPRKTADNTRIICKNCASIFINYIIGKSFDSIIVMIICFIIMLILKLPYAVLISVIVGITNMIPYFGPYIGGVIGGVIIVIASPIKLIIFVIMIVCIQQVDGLLIGPRIIGSTTGLKPVWVVFSITVGGALFGVIGMFLGVPVFAVLSYLLNITVQHFLDKRKVTVQPYDSPDDL</sequence>
<feature type="transmembrane region" description="Helical" evidence="8">
    <location>
        <begin position="124"/>
        <end position="147"/>
    </location>
</feature>
<evidence type="ECO:0000256" key="6">
    <source>
        <dbReference type="ARBA" id="ARBA00022989"/>
    </source>
</evidence>
<organism evidence="10 12">
    <name type="scientific">Lachnospira eligens</name>
    <dbReference type="NCBI Taxonomy" id="39485"/>
    <lineage>
        <taxon>Bacteria</taxon>
        <taxon>Bacillati</taxon>
        <taxon>Bacillota</taxon>
        <taxon>Clostridia</taxon>
        <taxon>Lachnospirales</taxon>
        <taxon>Lachnospiraceae</taxon>
        <taxon>Lachnospira</taxon>
    </lineage>
</organism>
<keyword evidence="4" id="KW-1003">Cell membrane</keyword>
<dbReference type="GO" id="GO:0055085">
    <property type="term" value="P:transmembrane transport"/>
    <property type="evidence" value="ECO:0007669"/>
    <property type="project" value="TreeGrafter"/>
</dbReference>
<dbReference type="RefSeq" id="WP_055216575.1">
    <property type="nucleotide sequence ID" value="NZ_CABIXW010000009.1"/>
</dbReference>
<dbReference type="EMBL" id="CZBU01000007">
    <property type="protein sequence ID" value="CUQ79145.1"/>
    <property type="molecule type" value="Genomic_DNA"/>
</dbReference>